<organism evidence="2 3">
    <name type="scientific">Rhodonia placenta</name>
    <dbReference type="NCBI Taxonomy" id="104341"/>
    <lineage>
        <taxon>Eukaryota</taxon>
        <taxon>Fungi</taxon>
        <taxon>Dikarya</taxon>
        <taxon>Basidiomycota</taxon>
        <taxon>Agaricomycotina</taxon>
        <taxon>Agaricomycetes</taxon>
        <taxon>Polyporales</taxon>
        <taxon>Adustoporiaceae</taxon>
        <taxon>Rhodonia</taxon>
    </lineage>
</organism>
<reference evidence="2" key="1">
    <citation type="submission" date="2020-11" db="EMBL/GenBank/DDBJ databases">
        <authorList>
            <person name="Koelle M."/>
            <person name="Horta M.A.C."/>
            <person name="Nowrousian M."/>
            <person name="Ohm R.A."/>
            <person name="Benz P."/>
            <person name="Pilgard A."/>
        </authorList>
    </citation>
    <scope>NUCLEOTIDE SEQUENCE</scope>
    <source>
        <strain evidence="2">FPRL280</strain>
    </source>
</reference>
<reference evidence="2" key="2">
    <citation type="journal article" name="Front. Microbiol.">
        <title>Degradative Capacity of Two Strains of Rhodonia placenta: From Phenotype to Genotype.</title>
        <authorList>
            <person name="Kolle M."/>
            <person name="Horta M.A.C."/>
            <person name="Nowrousian M."/>
            <person name="Ohm R.A."/>
            <person name="Benz J.P."/>
            <person name="Pilgard A."/>
        </authorList>
    </citation>
    <scope>NUCLEOTIDE SEQUENCE</scope>
    <source>
        <strain evidence="2">FPRL280</strain>
    </source>
</reference>
<feature type="compositionally biased region" description="Pro residues" evidence="1">
    <location>
        <begin position="47"/>
        <end position="66"/>
    </location>
</feature>
<evidence type="ECO:0000313" key="3">
    <source>
        <dbReference type="Proteomes" id="UP000639403"/>
    </source>
</evidence>
<accession>A0A8H7NRJ8</accession>
<feature type="region of interest" description="Disordered" evidence="1">
    <location>
        <begin position="79"/>
        <end position="98"/>
    </location>
</feature>
<dbReference type="AlphaFoldDB" id="A0A8H7NRJ8"/>
<dbReference type="Proteomes" id="UP000639403">
    <property type="component" value="Unassembled WGS sequence"/>
</dbReference>
<gene>
    <name evidence="2" type="ORF">IEO21_10924</name>
</gene>
<evidence type="ECO:0000256" key="1">
    <source>
        <dbReference type="SAM" id="MobiDB-lite"/>
    </source>
</evidence>
<name>A0A8H7NRJ8_9APHY</name>
<evidence type="ECO:0008006" key="4">
    <source>
        <dbReference type="Google" id="ProtNLM"/>
    </source>
</evidence>
<comment type="caution">
    <text evidence="2">The sequence shown here is derived from an EMBL/GenBank/DDBJ whole genome shotgun (WGS) entry which is preliminary data.</text>
</comment>
<proteinExistence type="predicted"/>
<sequence length="304" mass="34198">MSNPWEDPNVPRLGPPSPGDEFMRTPNRSPQRPQSRRSPPRLAQPQPTYPQAPPNVRPPPPIPPPNALATALSQIATLLQHQQQGGGRKPVVNKPKDFDGDKELYEKWKMEMRLFLADHQINDDNRKSNIIVSYLRGPKVDAFVRILYNNNCIGGIWQMSSMRLWAILDEHYIDASLREKAQQKIEYIRQGNRSADDYIVEFEDLASQVGYTLSDEHVNGARVSAALTETGEFARRKKLCGAAITVIGAKPLWAPIHLFSTVASRPALRLGHPTLRFRLRRSSTPSTVRDAYSKLGTVVPMPRA</sequence>
<feature type="compositionally biased region" description="Low complexity" evidence="1">
    <location>
        <begin position="24"/>
        <end position="33"/>
    </location>
</feature>
<dbReference type="EMBL" id="JADOXO010001245">
    <property type="protein sequence ID" value="KAF9796979.1"/>
    <property type="molecule type" value="Genomic_DNA"/>
</dbReference>
<evidence type="ECO:0000313" key="2">
    <source>
        <dbReference type="EMBL" id="KAF9796979.1"/>
    </source>
</evidence>
<feature type="region of interest" description="Disordered" evidence="1">
    <location>
        <begin position="1"/>
        <end position="68"/>
    </location>
</feature>
<protein>
    <recommendedName>
        <fullName evidence="4">Retrotransposon gag domain-containing protein</fullName>
    </recommendedName>
</protein>